<dbReference type="PATRIC" id="fig|1235802.3.peg.1222"/>
<dbReference type="STRING" id="1235802.C823_01143"/>
<sequence length="100" mass="11724">MKKTYEFKAETEKFILVNTNPNDKGEPFTIDKKEMQFDTNKFYQYVFSDIITEMEIEIVNKADSDDKLAKRLYETISEISSGVMKKLNEKCFSELGNKVM</sequence>
<keyword evidence="2" id="KW-1185">Reference proteome</keyword>
<reference evidence="1 2" key="1">
    <citation type="journal article" date="2014" name="Genome Announc.">
        <title>Draft genome sequences of the altered schaedler flora, a defined bacterial community from gnotobiotic mice.</title>
        <authorList>
            <person name="Wannemuehler M.J."/>
            <person name="Overstreet A.M."/>
            <person name="Ward D.V."/>
            <person name="Phillips G.J."/>
        </authorList>
    </citation>
    <scope>NUCLEOTIDE SEQUENCE [LARGE SCALE GENOMIC DNA]</scope>
    <source>
        <strain evidence="1 2">ASF492</strain>
    </source>
</reference>
<comment type="caution">
    <text evidence="1">The sequence shown here is derived from an EMBL/GenBank/DDBJ whole genome shotgun (WGS) entry which is preliminary data.</text>
</comment>
<dbReference type="AlphaFoldDB" id="N2AY65"/>
<dbReference type="EMBL" id="AQFT01000037">
    <property type="protein sequence ID" value="EMZ34227.1"/>
    <property type="molecule type" value="Genomic_DNA"/>
</dbReference>
<name>N2AY65_9FIRM</name>
<accession>N2AY65</accession>
<evidence type="ECO:0000313" key="1">
    <source>
        <dbReference type="EMBL" id="EMZ34227.1"/>
    </source>
</evidence>
<dbReference type="HOGENOM" id="CLU_2301625_0_0_9"/>
<proteinExistence type="predicted"/>
<protein>
    <submittedName>
        <fullName evidence="1">Uncharacterized protein</fullName>
    </submittedName>
</protein>
<evidence type="ECO:0000313" key="2">
    <source>
        <dbReference type="Proteomes" id="UP000012589"/>
    </source>
</evidence>
<dbReference type="Proteomes" id="UP000012589">
    <property type="component" value="Unassembled WGS sequence"/>
</dbReference>
<gene>
    <name evidence="1" type="ORF">C823_01143</name>
</gene>
<organism evidence="1 2">
    <name type="scientific">Eubacterium plexicaudatum ASF492</name>
    <dbReference type="NCBI Taxonomy" id="1235802"/>
    <lineage>
        <taxon>Bacteria</taxon>
        <taxon>Bacillati</taxon>
        <taxon>Bacillota</taxon>
        <taxon>Clostridia</taxon>
        <taxon>Eubacteriales</taxon>
        <taxon>Eubacteriaceae</taxon>
        <taxon>Eubacterium</taxon>
    </lineage>
</organism>
<dbReference type="OrthoDB" id="9854516at2"/>